<keyword evidence="3" id="KW-1185">Reference proteome</keyword>
<protein>
    <submittedName>
        <fullName evidence="2">Uncharacterized protein</fullName>
    </submittedName>
</protein>
<name>A0AA88DN02_FICCA</name>
<feature type="region of interest" description="Disordered" evidence="1">
    <location>
        <begin position="1"/>
        <end position="50"/>
    </location>
</feature>
<evidence type="ECO:0000313" key="2">
    <source>
        <dbReference type="EMBL" id="GMN58230.1"/>
    </source>
</evidence>
<dbReference type="PANTHER" id="PTHR33416">
    <property type="entry name" value="NUCLEAR PORE COMPLEX PROTEIN NUP1"/>
    <property type="match status" value="1"/>
</dbReference>
<dbReference type="AlphaFoldDB" id="A0AA88DN02"/>
<dbReference type="PANTHER" id="PTHR33416:SF18">
    <property type="entry name" value="NUCLEOPORIN-LIKE PROTEIN"/>
    <property type="match status" value="1"/>
</dbReference>
<dbReference type="GO" id="GO:0005635">
    <property type="term" value="C:nuclear envelope"/>
    <property type="evidence" value="ECO:0007669"/>
    <property type="project" value="TreeGrafter"/>
</dbReference>
<proteinExistence type="predicted"/>
<dbReference type="GO" id="GO:0071763">
    <property type="term" value="P:nuclear membrane organization"/>
    <property type="evidence" value="ECO:0007669"/>
    <property type="project" value="TreeGrafter"/>
</dbReference>
<accession>A0AA88DN02</accession>
<dbReference type="Proteomes" id="UP001187192">
    <property type="component" value="Unassembled WGS sequence"/>
</dbReference>
<comment type="caution">
    <text evidence="2">The sequence shown here is derived from an EMBL/GenBank/DDBJ whole genome shotgun (WGS) entry which is preliminary data.</text>
</comment>
<evidence type="ECO:0000313" key="3">
    <source>
        <dbReference type="Proteomes" id="UP001187192"/>
    </source>
</evidence>
<reference evidence="2" key="1">
    <citation type="submission" date="2023-07" db="EMBL/GenBank/DDBJ databases">
        <title>draft genome sequence of fig (Ficus carica).</title>
        <authorList>
            <person name="Takahashi T."/>
            <person name="Nishimura K."/>
        </authorList>
    </citation>
    <scope>NUCLEOTIDE SEQUENCE</scope>
</reference>
<gene>
    <name evidence="2" type="ORF">TIFTF001_027329</name>
</gene>
<feature type="compositionally biased region" description="Polar residues" evidence="1">
    <location>
        <begin position="1"/>
        <end position="11"/>
    </location>
</feature>
<organism evidence="2 3">
    <name type="scientific">Ficus carica</name>
    <name type="common">Common fig</name>
    <dbReference type="NCBI Taxonomy" id="3494"/>
    <lineage>
        <taxon>Eukaryota</taxon>
        <taxon>Viridiplantae</taxon>
        <taxon>Streptophyta</taxon>
        <taxon>Embryophyta</taxon>
        <taxon>Tracheophyta</taxon>
        <taxon>Spermatophyta</taxon>
        <taxon>Magnoliopsida</taxon>
        <taxon>eudicotyledons</taxon>
        <taxon>Gunneridae</taxon>
        <taxon>Pentapetalae</taxon>
        <taxon>rosids</taxon>
        <taxon>fabids</taxon>
        <taxon>Rosales</taxon>
        <taxon>Moraceae</taxon>
        <taxon>Ficeae</taxon>
        <taxon>Ficus</taxon>
    </lineage>
</organism>
<feature type="compositionally biased region" description="Pro residues" evidence="1">
    <location>
        <begin position="31"/>
        <end position="41"/>
    </location>
</feature>
<evidence type="ECO:0000256" key="1">
    <source>
        <dbReference type="SAM" id="MobiDB-lite"/>
    </source>
</evidence>
<dbReference type="EMBL" id="BTGU01000076">
    <property type="protein sequence ID" value="GMN58230.1"/>
    <property type="molecule type" value="Genomic_DNA"/>
</dbReference>
<sequence>MEKDVATTSSAPRYAEERGAGGKLRKARKPPATPYARPLPPTEADRGQRRWLSKLVDPACRLISGGASLILPSFFSKSSAADSDTDDLGGSYFISKLPGV</sequence>